<evidence type="ECO:0000313" key="3">
    <source>
        <dbReference type="Proteomes" id="UP001431313"/>
    </source>
</evidence>
<dbReference type="EMBL" id="JANUGQ010000036">
    <property type="protein sequence ID" value="MCS0639447.1"/>
    <property type="molecule type" value="Genomic_DNA"/>
</dbReference>
<proteinExistence type="predicted"/>
<organism evidence="2 3">
    <name type="scientific">Streptomyces pyxinae</name>
    <dbReference type="NCBI Taxonomy" id="2970734"/>
    <lineage>
        <taxon>Bacteria</taxon>
        <taxon>Bacillati</taxon>
        <taxon>Actinomycetota</taxon>
        <taxon>Actinomycetes</taxon>
        <taxon>Kitasatosporales</taxon>
        <taxon>Streptomycetaceae</taxon>
        <taxon>Streptomyces</taxon>
    </lineage>
</organism>
<reference evidence="2" key="1">
    <citation type="submission" date="2022-08" db="EMBL/GenBank/DDBJ databases">
        <authorList>
            <person name="Somphong A."/>
            <person name="Phongsopitanun W."/>
        </authorList>
    </citation>
    <scope>NUCLEOTIDE SEQUENCE</scope>
    <source>
        <strain evidence="2">LP05-1</strain>
    </source>
</reference>
<gene>
    <name evidence="2" type="ORF">NX801_28205</name>
</gene>
<evidence type="ECO:0000256" key="1">
    <source>
        <dbReference type="SAM" id="MobiDB-lite"/>
    </source>
</evidence>
<keyword evidence="3" id="KW-1185">Reference proteome</keyword>
<feature type="compositionally biased region" description="Low complexity" evidence="1">
    <location>
        <begin position="7"/>
        <end position="20"/>
    </location>
</feature>
<evidence type="ECO:0000313" key="2">
    <source>
        <dbReference type="EMBL" id="MCS0639447.1"/>
    </source>
</evidence>
<feature type="region of interest" description="Disordered" evidence="1">
    <location>
        <begin position="1"/>
        <end position="24"/>
    </location>
</feature>
<dbReference type="RefSeq" id="WP_258790769.1">
    <property type="nucleotide sequence ID" value="NZ_JANUGQ010000036.1"/>
</dbReference>
<comment type="caution">
    <text evidence="2">The sequence shown here is derived from an EMBL/GenBank/DDBJ whole genome shotgun (WGS) entry which is preliminary data.</text>
</comment>
<dbReference type="Proteomes" id="UP001431313">
    <property type="component" value="Unassembled WGS sequence"/>
</dbReference>
<name>A0ABT2CPT1_9ACTN</name>
<accession>A0ABT2CPT1</accession>
<evidence type="ECO:0008006" key="4">
    <source>
        <dbReference type="Google" id="ProtNLM"/>
    </source>
</evidence>
<protein>
    <recommendedName>
        <fullName evidence="4">Lipoprotein</fullName>
    </recommendedName>
</protein>
<sequence>MTDAKGSGDTPSAGTSTSSDAADKAEKVSSELYDLIGVKGKSSQVGAGVSGCSGKDREKYFTVFHPWTLTPASPTDLDAVVERLKDELPQHGWKVVEYGRDTSKNKNLALTADNDAKKHSVQITALSTKPAKLEVMVVSGCYQIPDGEEIERF</sequence>